<dbReference type="GO" id="GO:0052621">
    <property type="term" value="F:diguanylate cyclase activity"/>
    <property type="evidence" value="ECO:0007669"/>
    <property type="project" value="UniProtKB-EC"/>
</dbReference>
<dbReference type="NCBIfam" id="TIGR00254">
    <property type="entry name" value="GGDEF"/>
    <property type="match status" value="1"/>
</dbReference>
<reference evidence="5 6" key="1">
    <citation type="submission" date="2023-08" db="EMBL/GenBank/DDBJ databases">
        <authorList>
            <person name="Joshi A."/>
            <person name="Thite S."/>
        </authorList>
    </citation>
    <scope>NUCLEOTIDE SEQUENCE [LARGE SCALE GENOMIC DNA]</scope>
    <source>
        <strain evidence="5 6">1E1</strain>
    </source>
</reference>
<dbReference type="Gene3D" id="1.25.40.10">
    <property type="entry name" value="Tetratricopeptide repeat domain"/>
    <property type="match status" value="1"/>
</dbReference>
<dbReference type="InterPro" id="IPR029787">
    <property type="entry name" value="Nucleotide_cyclase"/>
</dbReference>
<dbReference type="InterPro" id="IPR000160">
    <property type="entry name" value="GGDEF_dom"/>
</dbReference>
<keyword evidence="3" id="KW-0472">Membrane</keyword>
<evidence type="ECO:0000256" key="3">
    <source>
        <dbReference type="SAM" id="Phobius"/>
    </source>
</evidence>
<dbReference type="SUPFAM" id="SSF55073">
    <property type="entry name" value="Nucleotide cyclase"/>
    <property type="match status" value="1"/>
</dbReference>
<comment type="catalytic activity">
    <reaction evidence="2">
        <text>2 GTP = 3',3'-c-di-GMP + 2 diphosphate</text>
        <dbReference type="Rhea" id="RHEA:24898"/>
        <dbReference type="ChEBI" id="CHEBI:33019"/>
        <dbReference type="ChEBI" id="CHEBI:37565"/>
        <dbReference type="ChEBI" id="CHEBI:58805"/>
        <dbReference type="EC" id="2.7.7.65"/>
    </reaction>
</comment>
<feature type="domain" description="GGDEF" evidence="4">
    <location>
        <begin position="449"/>
        <end position="582"/>
    </location>
</feature>
<dbReference type="Pfam" id="PF00990">
    <property type="entry name" value="GGDEF"/>
    <property type="match status" value="1"/>
</dbReference>
<accession>A0ABT9GNK2</accession>
<dbReference type="InterPro" id="IPR050469">
    <property type="entry name" value="Diguanylate_Cyclase"/>
</dbReference>
<dbReference type="InterPro" id="IPR011990">
    <property type="entry name" value="TPR-like_helical_dom_sf"/>
</dbReference>
<dbReference type="Proteomes" id="UP001236258">
    <property type="component" value="Unassembled WGS sequence"/>
</dbReference>
<sequence>MTSTFARVLYGVFLLLLVQCSELSAQETKSWMLQFQHADEIKSSDPQYLSELLSAASDSDVTMTEQEDYFLKYLIAYQQAFNGQWEAAIAKFRTLADDKRFPEINLRVQATLINAFILTHQYQEAFELAEPLMSSLELQQYHDSHDRVYRILALLYSKVGHYETAAALAQKSYQAQISPQSTCISGQLLTEALYHLNELGNSLDMAKGVIGKCQALGEQVFANLTISTLSNYYLDETLFDEAAQWLLESYDSAVSTDYHYLIHRYHYLLGKLFFSKEQPEKARRYLKASVVLAETDQFAGYEPLMHVYRLFADLSSMQRDFEQSIRYLQFYQAQLEAFYETMARRQLAEYLARTDMQLKKQTIALLNKDNELLYLQQEVLQKETQNARLLLGVFLLLLIILAICAYHGLMGRHRFKFMAENDELTGISNRYHFNKQAEKSLKQCQKQGLTAGVILFDLDHFKQINDQFGHATGDWVLQQVVQSCRNFMRIDDVFGRLGGEEFAILLPNCHADKALMLAEICRDSIEEIQTRQSGHEFLLTASFGVTSSDSSGYELKQLLSDADKAMYQAKQGGRNQVQFFSGA</sequence>
<dbReference type="CDD" id="cd01949">
    <property type="entry name" value="GGDEF"/>
    <property type="match status" value="1"/>
</dbReference>
<dbReference type="EMBL" id="JAUZVY010000002">
    <property type="protein sequence ID" value="MDP4528548.1"/>
    <property type="molecule type" value="Genomic_DNA"/>
</dbReference>
<evidence type="ECO:0000256" key="1">
    <source>
        <dbReference type="ARBA" id="ARBA00012528"/>
    </source>
</evidence>
<proteinExistence type="predicted"/>
<dbReference type="SMART" id="SM00267">
    <property type="entry name" value="GGDEF"/>
    <property type="match status" value="1"/>
</dbReference>
<dbReference type="EC" id="2.7.7.65" evidence="1"/>
<dbReference type="PANTHER" id="PTHR45138:SF9">
    <property type="entry name" value="DIGUANYLATE CYCLASE DGCM-RELATED"/>
    <property type="match status" value="1"/>
</dbReference>
<dbReference type="SUPFAM" id="SSF48452">
    <property type="entry name" value="TPR-like"/>
    <property type="match status" value="1"/>
</dbReference>
<dbReference type="InterPro" id="IPR043128">
    <property type="entry name" value="Rev_trsase/Diguanyl_cyclase"/>
</dbReference>
<keyword evidence="5" id="KW-0808">Transferase</keyword>
<dbReference type="PROSITE" id="PS50887">
    <property type="entry name" value="GGDEF"/>
    <property type="match status" value="1"/>
</dbReference>
<evidence type="ECO:0000256" key="2">
    <source>
        <dbReference type="ARBA" id="ARBA00034247"/>
    </source>
</evidence>
<keyword evidence="6" id="KW-1185">Reference proteome</keyword>
<keyword evidence="3" id="KW-1133">Transmembrane helix</keyword>
<keyword evidence="5" id="KW-0548">Nucleotidyltransferase</keyword>
<gene>
    <name evidence="5" type="ORF">Q3O59_05825</name>
</gene>
<dbReference type="Gene3D" id="3.30.70.270">
    <property type="match status" value="1"/>
</dbReference>
<evidence type="ECO:0000313" key="5">
    <source>
        <dbReference type="EMBL" id="MDP4528548.1"/>
    </source>
</evidence>
<protein>
    <recommendedName>
        <fullName evidence="1">diguanylate cyclase</fullName>
        <ecNumber evidence="1">2.7.7.65</ecNumber>
    </recommendedName>
</protein>
<name>A0ABT9GNK2_9GAMM</name>
<keyword evidence="3" id="KW-0812">Transmembrane</keyword>
<evidence type="ECO:0000313" key="6">
    <source>
        <dbReference type="Proteomes" id="UP001236258"/>
    </source>
</evidence>
<feature type="transmembrane region" description="Helical" evidence="3">
    <location>
        <begin position="389"/>
        <end position="409"/>
    </location>
</feature>
<organism evidence="5 6">
    <name type="scientific">Alkalimonas delamerensis</name>
    <dbReference type="NCBI Taxonomy" id="265981"/>
    <lineage>
        <taxon>Bacteria</taxon>
        <taxon>Pseudomonadati</taxon>
        <taxon>Pseudomonadota</taxon>
        <taxon>Gammaproteobacteria</taxon>
        <taxon>Alkalimonas</taxon>
    </lineage>
</organism>
<comment type="caution">
    <text evidence="5">The sequence shown here is derived from an EMBL/GenBank/DDBJ whole genome shotgun (WGS) entry which is preliminary data.</text>
</comment>
<dbReference type="RefSeq" id="WP_305944678.1">
    <property type="nucleotide sequence ID" value="NZ_JAUZVY010000002.1"/>
</dbReference>
<dbReference type="PANTHER" id="PTHR45138">
    <property type="entry name" value="REGULATORY COMPONENTS OF SENSORY TRANSDUCTION SYSTEM"/>
    <property type="match status" value="1"/>
</dbReference>
<evidence type="ECO:0000259" key="4">
    <source>
        <dbReference type="PROSITE" id="PS50887"/>
    </source>
</evidence>